<feature type="signal peptide" evidence="2">
    <location>
        <begin position="1"/>
        <end position="28"/>
    </location>
</feature>
<feature type="chain" id="PRO_5045585037" evidence="2">
    <location>
        <begin position="29"/>
        <end position="256"/>
    </location>
</feature>
<dbReference type="Pfam" id="PF14016">
    <property type="entry name" value="DUF4232"/>
    <property type="match status" value="1"/>
</dbReference>
<dbReference type="EMBL" id="CP108135">
    <property type="protein sequence ID" value="WTP66677.1"/>
    <property type="molecule type" value="Genomic_DNA"/>
</dbReference>
<evidence type="ECO:0000256" key="1">
    <source>
        <dbReference type="SAM" id="MobiDB-lite"/>
    </source>
</evidence>
<dbReference type="PROSITE" id="PS51257">
    <property type="entry name" value="PROKAR_LIPOPROTEIN"/>
    <property type="match status" value="1"/>
</dbReference>
<evidence type="ECO:0000313" key="5">
    <source>
        <dbReference type="Proteomes" id="UP001622496"/>
    </source>
</evidence>
<keyword evidence="2" id="KW-0732">Signal</keyword>
<gene>
    <name evidence="4" type="ORF">OG560_15100</name>
</gene>
<feature type="domain" description="DUF4232" evidence="3">
    <location>
        <begin position="120"/>
        <end position="247"/>
    </location>
</feature>
<keyword evidence="5" id="KW-1185">Reference proteome</keyword>
<accession>A0ABZ1K4A9</accession>
<evidence type="ECO:0000256" key="2">
    <source>
        <dbReference type="SAM" id="SignalP"/>
    </source>
</evidence>
<dbReference type="Proteomes" id="UP001622496">
    <property type="component" value="Chromosome"/>
</dbReference>
<reference evidence="4 5" key="1">
    <citation type="submission" date="2022-10" db="EMBL/GenBank/DDBJ databases">
        <title>The complete genomes of actinobacterial strains from the NBC collection.</title>
        <authorList>
            <person name="Joergensen T.S."/>
            <person name="Alvarez Arevalo M."/>
            <person name="Sterndorff E.B."/>
            <person name="Faurdal D."/>
            <person name="Vuksanovic O."/>
            <person name="Mourched A.-S."/>
            <person name="Charusanti P."/>
            <person name="Shaw S."/>
            <person name="Blin K."/>
            <person name="Weber T."/>
        </authorList>
    </citation>
    <scope>NUCLEOTIDE SEQUENCE [LARGE SCALE GENOMIC DNA]</scope>
    <source>
        <strain evidence="4 5">NBC_00185</strain>
    </source>
</reference>
<proteinExistence type="predicted"/>
<dbReference type="RefSeq" id="WP_030124105.1">
    <property type="nucleotide sequence ID" value="NZ_CP108135.1"/>
</dbReference>
<feature type="region of interest" description="Disordered" evidence="1">
    <location>
        <begin position="38"/>
        <end position="132"/>
    </location>
</feature>
<feature type="compositionally biased region" description="Low complexity" evidence="1">
    <location>
        <begin position="51"/>
        <end position="69"/>
    </location>
</feature>
<dbReference type="InterPro" id="IPR025326">
    <property type="entry name" value="DUF4232"/>
</dbReference>
<evidence type="ECO:0000259" key="3">
    <source>
        <dbReference type="Pfam" id="PF14016"/>
    </source>
</evidence>
<protein>
    <submittedName>
        <fullName evidence="4">DUF4232 domain-containing protein</fullName>
    </submittedName>
</protein>
<organism evidence="4 5">
    <name type="scientific">[Kitasatospora] papulosa</name>
    <dbReference type="NCBI Taxonomy" id="1464011"/>
    <lineage>
        <taxon>Bacteria</taxon>
        <taxon>Bacillati</taxon>
        <taxon>Actinomycetota</taxon>
        <taxon>Actinomycetes</taxon>
        <taxon>Kitasatosporales</taxon>
        <taxon>Streptomycetaceae</taxon>
        <taxon>Streptomyces</taxon>
    </lineage>
</organism>
<evidence type="ECO:0000313" key="4">
    <source>
        <dbReference type="EMBL" id="WTP66677.1"/>
    </source>
</evidence>
<sequence length="256" mass="25481">MRHLRLNRAARTSALGTAALIAALSLTACQDGGQAAADASVATPGTSDTQPSADAGAPAPRAGGAAGSDSGEDSAPDTGQASGSDSVSGTGSGSGPTKADPAAATRQDGGKDTGPVTRACDGGNSKVTLTPVPRPLNHMLLTVTNTGSTACNAYYYPFLRFGEAQSTPPVIEESKPQAVVTVLPGESAYAGVMTSSADGSGTGGYSTRKAVVHFQGRDGSGSTGPSANAPLSKAVYVDSTLSVTYWQTDMDDALMY</sequence>
<name>A0ABZ1K4A9_9ACTN</name>